<name>A0A146KL00_9EUKA</name>
<protein>
    <recommendedName>
        <fullName evidence="4">Serine/threonine-protein phosphatase</fullName>
        <ecNumber evidence="4">3.1.3.16</ecNumber>
    </recommendedName>
</protein>
<organism evidence="6">
    <name type="scientific">Trepomonas sp. PC1</name>
    <dbReference type="NCBI Taxonomy" id="1076344"/>
    <lineage>
        <taxon>Eukaryota</taxon>
        <taxon>Metamonada</taxon>
        <taxon>Diplomonadida</taxon>
        <taxon>Hexamitidae</taxon>
        <taxon>Hexamitinae</taxon>
        <taxon>Trepomonas</taxon>
    </lineage>
</organism>
<reference evidence="6" key="1">
    <citation type="submission" date="2015-07" db="EMBL/GenBank/DDBJ databases">
        <title>Adaptation to a free-living lifestyle via gene acquisitions in the diplomonad Trepomonas sp. PC1.</title>
        <authorList>
            <person name="Xu F."/>
            <person name="Jerlstrom-Hultqvist J."/>
            <person name="Kolisko M."/>
            <person name="Simpson A.G.B."/>
            <person name="Roger A.J."/>
            <person name="Svard S.G."/>
            <person name="Andersson J.O."/>
        </authorList>
    </citation>
    <scope>NUCLEOTIDE SEQUENCE</scope>
    <source>
        <strain evidence="6">PC1</strain>
    </source>
</reference>
<dbReference type="Pfam" id="PF00149">
    <property type="entry name" value="Metallophos"/>
    <property type="match status" value="1"/>
</dbReference>
<dbReference type="PROSITE" id="PS00125">
    <property type="entry name" value="SER_THR_PHOSPHATASE"/>
    <property type="match status" value="1"/>
</dbReference>
<comment type="similarity">
    <text evidence="4">Belongs to the PPP phosphatase family.</text>
</comment>
<evidence type="ECO:0000256" key="4">
    <source>
        <dbReference type="RuleBase" id="RU004273"/>
    </source>
</evidence>
<proteinExistence type="inferred from homology"/>
<dbReference type="SUPFAM" id="SSF56300">
    <property type="entry name" value="Metallo-dependent phosphatases"/>
    <property type="match status" value="1"/>
</dbReference>
<dbReference type="GO" id="GO:0004722">
    <property type="term" value="F:protein serine/threonine phosphatase activity"/>
    <property type="evidence" value="ECO:0007669"/>
    <property type="project" value="UniProtKB-EC"/>
</dbReference>
<comment type="catalytic activity">
    <reaction evidence="4">
        <text>O-phospho-L-threonyl-[protein] + H2O = L-threonyl-[protein] + phosphate</text>
        <dbReference type="Rhea" id="RHEA:47004"/>
        <dbReference type="Rhea" id="RHEA-COMP:11060"/>
        <dbReference type="Rhea" id="RHEA-COMP:11605"/>
        <dbReference type="ChEBI" id="CHEBI:15377"/>
        <dbReference type="ChEBI" id="CHEBI:30013"/>
        <dbReference type="ChEBI" id="CHEBI:43474"/>
        <dbReference type="ChEBI" id="CHEBI:61977"/>
        <dbReference type="EC" id="3.1.3.16"/>
    </reaction>
</comment>
<feature type="domain" description="Serine/threonine specific protein phosphatases" evidence="5">
    <location>
        <begin position="152"/>
        <end position="157"/>
    </location>
</feature>
<accession>A0A146KL00</accession>
<dbReference type="CDD" id="cd00144">
    <property type="entry name" value="MPP_PPP_family"/>
    <property type="match status" value="1"/>
</dbReference>
<sequence length="430" mass="49657">MWLGISQSFVTEYDAAQKTFLNFNRNLTAESAKQTMKMMAEHQVPTMDDFCWMLREATKRFKEMKNHIEVDVETTDRVIFVGDLHGCFETVMRLFLGTETDEAVGFPGDIVDGYRNVYMFNGDFVDRGGSGYQVVFALAMMSIVFPQCVYLNRGNHETLMFGFARPALNPTQSIGGYKYLTEVDEKFPSIDYTQYQPIVQAFFTSLPVCHSFDQNVFVVHGGVPMCDDYSTVAQQYQPSPFMQSRPIMNEGAQPYQLQQLEQLIPPRTETLDFEDQPHSKATTWHQFLWSYDRLPYAAKFLEHNDKKVMVCSHTATPFHFITTFLYQEETKNWEIQSVANSKERFEQLKEQMRQNPALNHNKISIMEIFSSPTNSGGVYCAIVKANDAQVGQRLAYDPYEWEYKLVGMNTEFRFVQPEEAHSKPVVQKSE</sequence>
<dbReference type="AlphaFoldDB" id="A0A146KL00"/>
<keyword evidence="4" id="KW-0378">Hydrolase</keyword>
<evidence type="ECO:0000256" key="1">
    <source>
        <dbReference type="ARBA" id="ARBA00001936"/>
    </source>
</evidence>
<dbReference type="PANTHER" id="PTHR45668">
    <property type="entry name" value="SERINE/THREONINE-PROTEIN PHOSPHATASE 5-RELATED"/>
    <property type="match status" value="1"/>
</dbReference>
<keyword evidence="3" id="KW-0464">Manganese</keyword>
<dbReference type="EC" id="3.1.3.16" evidence="4"/>
<dbReference type="GO" id="GO:0046872">
    <property type="term" value="F:metal ion binding"/>
    <property type="evidence" value="ECO:0007669"/>
    <property type="project" value="UniProtKB-KW"/>
</dbReference>
<dbReference type="InterPro" id="IPR051134">
    <property type="entry name" value="PPP_phosphatase"/>
</dbReference>
<dbReference type="PRINTS" id="PR00114">
    <property type="entry name" value="STPHPHTASE"/>
</dbReference>
<dbReference type="EMBL" id="GDID01000525">
    <property type="protein sequence ID" value="JAP96081.1"/>
    <property type="molecule type" value="Transcribed_RNA"/>
</dbReference>
<dbReference type="SMART" id="SM00156">
    <property type="entry name" value="PP2Ac"/>
    <property type="match status" value="1"/>
</dbReference>
<dbReference type="PANTHER" id="PTHR45668:SF5">
    <property type="entry name" value="SERINE_THREONINE-PROTEIN PHOSPHATASE 5"/>
    <property type="match status" value="1"/>
</dbReference>
<gene>
    <name evidence="6" type="ORF">TPC1_10711</name>
</gene>
<dbReference type="InterPro" id="IPR004843">
    <property type="entry name" value="Calcineurin-like_PHP"/>
</dbReference>
<keyword evidence="2" id="KW-0479">Metal-binding</keyword>
<comment type="cofactor">
    <cofactor evidence="1">
        <name>Mn(2+)</name>
        <dbReference type="ChEBI" id="CHEBI:29035"/>
    </cofactor>
</comment>
<dbReference type="InterPro" id="IPR029052">
    <property type="entry name" value="Metallo-depent_PP-like"/>
</dbReference>
<evidence type="ECO:0000256" key="3">
    <source>
        <dbReference type="ARBA" id="ARBA00023211"/>
    </source>
</evidence>
<evidence type="ECO:0000313" key="6">
    <source>
        <dbReference type="EMBL" id="JAP96081.1"/>
    </source>
</evidence>
<dbReference type="Gene3D" id="3.60.21.10">
    <property type="match status" value="1"/>
</dbReference>
<dbReference type="InterPro" id="IPR006186">
    <property type="entry name" value="Ser/Thr-sp_prot-phosphatase"/>
</dbReference>
<evidence type="ECO:0000256" key="2">
    <source>
        <dbReference type="ARBA" id="ARBA00022723"/>
    </source>
</evidence>
<evidence type="ECO:0000259" key="5">
    <source>
        <dbReference type="PROSITE" id="PS00125"/>
    </source>
</evidence>